<dbReference type="InterPro" id="IPR029058">
    <property type="entry name" value="AB_hydrolase_fold"/>
</dbReference>
<keyword evidence="3" id="KW-1185">Reference proteome</keyword>
<dbReference type="PROSITE" id="PS51257">
    <property type="entry name" value="PROKAR_LIPOPROTEIN"/>
    <property type="match status" value="1"/>
</dbReference>
<organism evidence="2 3">
    <name type="scientific">Cellvibrio fibrivorans</name>
    <dbReference type="NCBI Taxonomy" id="126350"/>
    <lineage>
        <taxon>Bacteria</taxon>
        <taxon>Pseudomonadati</taxon>
        <taxon>Pseudomonadota</taxon>
        <taxon>Gammaproteobacteria</taxon>
        <taxon>Cellvibrionales</taxon>
        <taxon>Cellvibrionaceae</taxon>
        <taxon>Cellvibrio</taxon>
    </lineage>
</organism>
<evidence type="ECO:0000313" key="2">
    <source>
        <dbReference type="EMBL" id="MDR7091171.1"/>
    </source>
</evidence>
<gene>
    <name evidence="2" type="ORF">J2X05_003206</name>
</gene>
<dbReference type="EMBL" id="JAVDVX010000006">
    <property type="protein sequence ID" value="MDR7091171.1"/>
    <property type="molecule type" value="Genomic_DNA"/>
</dbReference>
<comment type="caution">
    <text evidence="2">The sequence shown here is derived from an EMBL/GenBank/DDBJ whole genome shotgun (WGS) entry which is preliminary data.</text>
</comment>
<dbReference type="SUPFAM" id="SSF53474">
    <property type="entry name" value="alpha/beta-Hydrolases"/>
    <property type="match status" value="1"/>
</dbReference>
<dbReference type="RefSeq" id="WP_310074155.1">
    <property type="nucleotide sequence ID" value="NZ_JAVDVX010000006.1"/>
</dbReference>
<name>A0ABU1V139_9GAMM</name>
<protein>
    <submittedName>
        <fullName evidence="2">Pimeloyl-ACP methyl ester carboxylesterase</fullName>
    </submittedName>
</protein>
<evidence type="ECO:0000256" key="1">
    <source>
        <dbReference type="SAM" id="SignalP"/>
    </source>
</evidence>
<dbReference type="Proteomes" id="UP001253595">
    <property type="component" value="Unassembled WGS sequence"/>
</dbReference>
<keyword evidence="1" id="KW-0732">Signal</keyword>
<reference evidence="2 3" key="1">
    <citation type="submission" date="2023-07" db="EMBL/GenBank/DDBJ databases">
        <title>Sorghum-associated microbial communities from plants grown in Nebraska, USA.</title>
        <authorList>
            <person name="Schachtman D."/>
        </authorList>
    </citation>
    <scope>NUCLEOTIDE SEQUENCE [LARGE SCALE GENOMIC DNA]</scope>
    <source>
        <strain evidence="2 3">BE190</strain>
    </source>
</reference>
<sequence>MRLKTLASLPLLALLTSCYYLQSTSIPIKTIHYTQHAEQQNKSARQLMVLLPGIGDKAKVFDKHGVIDFIHSAHPDMDVIAVDAHFKYYEARTIIDRLRQDIIKPAQDAGYSKIYLGGTSLGGLGSLLYIKQYPDDIEKIFILAPYLGDQQDYGYLLENTAAPKAPRDVNLWPWLTQLPDETKNKIYLAYGTNDKFAVPNGLLANLLPQGHTVTQTGKHNWKTWAQLWPSLLEKQ</sequence>
<evidence type="ECO:0000313" key="3">
    <source>
        <dbReference type="Proteomes" id="UP001253595"/>
    </source>
</evidence>
<feature type="chain" id="PRO_5046785348" evidence="1">
    <location>
        <begin position="23"/>
        <end position="235"/>
    </location>
</feature>
<accession>A0ABU1V139</accession>
<proteinExistence type="predicted"/>
<feature type="signal peptide" evidence="1">
    <location>
        <begin position="1"/>
        <end position="22"/>
    </location>
</feature>
<dbReference type="Gene3D" id="3.40.50.1820">
    <property type="entry name" value="alpha/beta hydrolase"/>
    <property type="match status" value="1"/>
</dbReference>